<comment type="similarity">
    <text evidence="1">Belongs to the helicase family. RecQ subfamily.</text>
</comment>
<evidence type="ECO:0000256" key="2">
    <source>
        <dbReference type="ARBA" id="ARBA00034617"/>
    </source>
</evidence>
<dbReference type="Gene3D" id="3.40.50.300">
    <property type="entry name" value="P-loop containing nucleotide triphosphate hydrolases"/>
    <property type="match status" value="1"/>
</dbReference>
<dbReference type="Pfam" id="PF00271">
    <property type="entry name" value="Helicase_C"/>
    <property type="match status" value="1"/>
</dbReference>
<comment type="catalytic activity">
    <reaction evidence="2">
        <text>Couples ATP hydrolysis with the unwinding of duplex DNA by translocating in the 3'-5' direction.</text>
        <dbReference type="EC" id="5.6.2.4"/>
    </reaction>
</comment>
<dbReference type="AlphaFoldDB" id="A0A7J7ID38"/>
<accession>A0A7J7ID38</accession>
<dbReference type="PANTHER" id="PTHR13710:SF108">
    <property type="entry name" value="ATP-DEPENDENT DNA HELICASE Q4"/>
    <property type="match status" value="1"/>
</dbReference>
<dbReference type="EC" id="5.6.2.4" evidence="3"/>
<reference evidence="5 6" key="1">
    <citation type="journal article" date="2020" name="J. Phycol.">
        <title>Comparative genome analysis reveals Cyanidiococcus gen. nov., a new extremophilic red algal genus sister to Cyanidioschyzon (Cyanidioschyzonaceae, Rhodophyta).</title>
        <authorList>
            <person name="Liu S.-L."/>
            <person name="Chiang Y.-R."/>
            <person name="Yoon H.S."/>
            <person name="Fu H.-Y."/>
        </authorList>
    </citation>
    <scope>NUCLEOTIDE SEQUENCE [LARGE SCALE GENOMIC DNA]</scope>
    <source>
        <strain evidence="5 6">THAL066</strain>
    </source>
</reference>
<dbReference type="GO" id="GO:0005694">
    <property type="term" value="C:chromosome"/>
    <property type="evidence" value="ECO:0007669"/>
    <property type="project" value="TreeGrafter"/>
</dbReference>
<dbReference type="GO" id="GO:0005737">
    <property type="term" value="C:cytoplasm"/>
    <property type="evidence" value="ECO:0007669"/>
    <property type="project" value="TreeGrafter"/>
</dbReference>
<protein>
    <recommendedName>
        <fullName evidence="3">DNA 3'-5' helicase</fullName>
        <ecNumber evidence="3">5.6.2.4</ecNumber>
    </recommendedName>
</protein>
<organism evidence="5 6">
    <name type="scientific">Cyanidiococcus yangmingshanensis</name>
    <dbReference type="NCBI Taxonomy" id="2690220"/>
    <lineage>
        <taxon>Eukaryota</taxon>
        <taxon>Rhodophyta</taxon>
        <taxon>Bangiophyceae</taxon>
        <taxon>Cyanidiales</taxon>
        <taxon>Cyanidiaceae</taxon>
        <taxon>Cyanidiococcus</taxon>
    </lineage>
</organism>
<dbReference type="GO" id="GO:0043138">
    <property type="term" value="F:3'-5' DNA helicase activity"/>
    <property type="evidence" value="ECO:0007669"/>
    <property type="project" value="UniProtKB-EC"/>
</dbReference>
<proteinExistence type="inferred from homology"/>
<dbReference type="SMART" id="SM00490">
    <property type="entry name" value="HELICc"/>
    <property type="match status" value="1"/>
</dbReference>
<evidence type="ECO:0000313" key="5">
    <source>
        <dbReference type="EMBL" id="KAF6001012.1"/>
    </source>
</evidence>
<dbReference type="GO" id="GO:0009378">
    <property type="term" value="F:four-way junction helicase activity"/>
    <property type="evidence" value="ECO:0007669"/>
    <property type="project" value="TreeGrafter"/>
</dbReference>
<name>A0A7J7ID38_9RHOD</name>
<dbReference type="Proteomes" id="UP000530660">
    <property type="component" value="Unassembled WGS sequence"/>
</dbReference>
<gene>
    <name evidence="5" type="ORF">F1559_001194</name>
</gene>
<feature type="domain" description="Helicase C-terminal" evidence="4">
    <location>
        <begin position="7"/>
        <end position="162"/>
    </location>
</feature>
<dbReference type="PROSITE" id="PS51194">
    <property type="entry name" value="HELICASE_CTER"/>
    <property type="match status" value="1"/>
</dbReference>
<evidence type="ECO:0000313" key="6">
    <source>
        <dbReference type="Proteomes" id="UP000530660"/>
    </source>
</evidence>
<dbReference type="SUPFAM" id="SSF52540">
    <property type="entry name" value="P-loop containing nucleoside triphosphate hydrolases"/>
    <property type="match status" value="1"/>
</dbReference>
<dbReference type="OrthoDB" id="10261556at2759"/>
<dbReference type="EMBL" id="VWRR01000016">
    <property type="protein sequence ID" value="KAF6001012.1"/>
    <property type="molecule type" value="Genomic_DNA"/>
</dbReference>
<dbReference type="InterPro" id="IPR027417">
    <property type="entry name" value="P-loop_NTPase"/>
</dbReference>
<dbReference type="PANTHER" id="PTHR13710">
    <property type="entry name" value="DNA HELICASE RECQ FAMILY MEMBER"/>
    <property type="match status" value="1"/>
</dbReference>
<evidence type="ECO:0000256" key="3">
    <source>
        <dbReference type="ARBA" id="ARBA00034808"/>
    </source>
</evidence>
<dbReference type="GO" id="GO:0000724">
    <property type="term" value="P:double-strand break repair via homologous recombination"/>
    <property type="evidence" value="ECO:0007669"/>
    <property type="project" value="TreeGrafter"/>
</dbReference>
<keyword evidence="6" id="KW-1185">Reference proteome</keyword>
<dbReference type="InterPro" id="IPR001650">
    <property type="entry name" value="Helicase_C-like"/>
</dbReference>
<sequence length="528" mass="59501">MQTTTERFERRVAILAKRILSRPRGSTVVYVTLQRTAAAVAERLSSKYGLPAVAYHAGMSSEHREWSQDRFMTGQDEIIVATIAFGMGVDKREIRYVYHFNMSKSIETYTQGIGRAGRDGEPAICESFLCSEDIPLLESFVLSDTPSKTAIDSFLEAIFGTKNTFTTSARGPRERIRESIGPNSLGKLSGESHDIALSLYDLSRDLDVKDTTLRVMLALLDLRYGYIQEQTAFFGRCEFDLLPGKNMEDTLQMLVAEHTVSDYILRAARLLLDSLSKPGYRRNAERNMFLRIDTHEAVLTLSEKFSMPHQSSAAMHDLFFATVELLQASGVVSSVRFSKLYNVFRILRQPEDIWRVAEELHRLMIERECRELHRIRAVMALFLGTENRPIGEMAPGHGSQCLARTLCAHYNEILVHRCGICEGCLAEQGALAETMALRSLRHYSLRGSVGSHSNSAVEKDECWQRMVMELPDLLADPLLIARFAWGITSPKISMMKLKTHPLFGALQGRYSYGEILEVAEKHKTEGPS</sequence>
<comment type="caution">
    <text evidence="5">The sequence shown here is derived from an EMBL/GenBank/DDBJ whole genome shotgun (WGS) entry which is preliminary data.</text>
</comment>
<evidence type="ECO:0000259" key="4">
    <source>
        <dbReference type="PROSITE" id="PS51194"/>
    </source>
</evidence>
<dbReference type="GO" id="GO:0005634">
    <property type="term" value="C:nucleus"/>
    <property type="evidence" value="ECO:0007669"/>
    <property type="project" value="TreeGrafter"/>
</dbReference>
<evidence type="ECO:0000256" key="1">
    <source>
        <dbReference type="ARBA" id="ARBA00005446"/>
    </source>
</evidence>